<gene>
    <name evidence="2" type="ORF">Q5P01_011996</name>
</gene>
<sequence length="359" mass="40676">MEFHLDEFRTNPSVEKFNKCKKADLLIVADLFDVPPPVATSDDGGLKFPTSPAPPMDALIHPGMTAEELQLVLHIKEVEGRNKQLERETMHLRVRALELERGQVSAATPTSQSTPTPAPIDSYFCAFERIASALRWPKDVWLVGKALVGKAQEVCATLSLEQSLNYDTVKTTLLRAYELVPEAYRQKFRECRKTVNQTYVEFACEKCTLLDKWCSATETKAYEQLWELVLLEEFKNCLPKNIVVYLNEQKVPFLSRAAVLADEFVLTHKNVFALAADHDVFSPSERHKSMSNPWHPLPVPLDKRAYYYCREHGHLIADCPMLKKKELKKIKGPSPISLIQTRSLTGQNAGGTLMEEKCD</sequence>
<organism evidence="2 3">
    <name type="scientific">Channa striata</name>
    <name type="common">Snakehead murrel</name>
    <name type="synonym">Ophicephalus striatus</name>
    <dbReference type="NCBI Taxonomy" id="64152"/>
    <lineage>
        <taxon>Eukaryota</taxon>
        <taxon>Metazoa</taxon>
        <taxon>Chordata</taxon>
        <taxon>Craniata</taxon>
        <taxon>Vertebrata</taxon>
        <taxon>Euteleostomi</taxon>
        <taxon>Actinopterygii</taxon>
        <taxon>Neopterygii</taxon>
        <taxon>Teleostei</taxon>
        <taxon>Neoteleostei</taxon>
        <taxon>Acanthomorphata</taxon>
        <taxon>Anabantaria</taxon>
        <taxon>Anabantiformes</taxon>
        <taxon>Channoidei</taxon>
        <taxon>Channidae</taxon>
        <taxon>Channa</taxon>
    </lineage>
</organism>
<dbReference type="SUPFAM" id="SSF47353">
    <property type="entry name" value="Retrovirus capsid dimerization domain-like"/>
    <property type="match status" value="1"/>
</dbReference>
<dbReference type="InterPro" id="IPR003309">
    <property type="entry name" value="SCAN_dom"/>
</dbReference>
<accession>A0AA88MMU4</accession>
<evidence type="ECO:0000313" key="2">
    <source>
        <dbReference type="EMBL" id="KAK2841796.1"/>
    </source>
</evidence>
<protein>
    <recommendedName>
        <fullName evidence="1">SCAN box domain-containing protein</fullName>
    </recommendedName>
</protein>
<dbReference type="PANTHER" id="PTHR46888">
    <property type="entry name" value="ZINC KNUCKLE DOMAINCONTAINING PROTEIN-RELATED"/>
    <property type="match status" value="1"/>
</dbReference>
<keyword evidence="3" id="KW-1185">Reference proteome</keyword>
<feature type="domain" description="SCAN box" evidence="1">
    <location>
        <begin position="181"/>
        <end position="269"/>
    </location>
</feature>
<comment type="caution">
    <text evidence="2">The sequence shown here is derived from an EMBL/GenBank/DDBJ whole genome shotgun (WGS) entry which is preliminary data.</text>
</comment>
<dbReference type="Gene3D" id="1.10.4020.10">
    <property type="entry name" value="DNA breaking-rejoining enzymes"/>
    <property type="match status" value="1"/>
</dbReference>
<evidence type="ECO:0000313" key="3">
    <source>
        <dbReference type="Proteomes" id="UP001187415"/>
    </source>
</evidence>
<dbReference type="PANTHER" id="PTHR46888:SF13">
    <property type="entry name" value="RIBONUCLEASE H"/>
    <property type="match status" value="1"/>
</dbReference>
<dbReference type="InterPro" id="IPR038269">
    <property type="entry name" value="SCAN_sf"/>
</dbReference>
<proteinExistence type="predicted"/>
<name>A0AA88MMU4_CHASR</name>
<evidence type="ECO:0000259" key="1">
    <source>
        <dbReference type="Pfam" id="PF02023"/>
    </source>
</evidence>
<reference evidence="2" key="1">
    <citation type="submission" date="2023-07" db="EMBL/GenBank/DDBJ databases">
        <title>Chromosome-level Genome Assembly of Striped Snakehead (Channa striata).</title>
        <authorList>
            <person name="Liu H."/>
        </authorList>
    </citation>
    <scope>NUCLEOTIDE SEQUENCE</scope>
    <source>
        <strain evidence="2">Gz</strain>
        <tissue evidence="2">Muscle</tissue>
    </source>
</reference>
<dbReference type="Gene3D" id="4.10.60.10">
    <property type="entry name" value="Zinc finger, CCHC-type"/>
    <property type="match status" value="1"/>
</dbReference>
<dbReference type="Pfam" id="PF02023">
    <property type="entry name" value="SCAN"/>
    <property type="match status" value="1"/>
</dbReference>
<dbReference type="EMBL" id="JAUPFM010000009">
    <property type="protein sequence ID" value="KAK2841796.1"/>
    <property type="molecule type" value="Genomic_DNA"/>
</dbReference>
<dbReference type="Proteomes" id="UP001187415">
    <property type="component" value="Unassembled WGS sequence"/>
</dbReference>
<dbReference type="AlphaFoldDB" id="A0AA88MMU4"/>